<proteinExistence type="predicted"/>
<feature type="signal peptide" evidence="1">
    <location>
        <begin position="1"/>
        <end position="22"/>
    </location>
</feature>
<dbReference type="AlphaFoldDB" id="A0A7Y9S4Y5"/>
<gene>
    <name evidence="2" type="ORF">FHU41_000859</name>
</gene>
<dbReference type="Pfam" id="PF12028">
    <property type="entry name" value="DUF3515"/>
    <property type="match status" value="1"/>
</dbReference>
<comment type="caution">
    <text evidence="2">The sequence shown here is derived from an EMBL/GenBank/DDBJ whole genome shotgun (WGS) entry which is preliminary data.</text>
</comment>
<evidence type="ECO:0000256" key="1">
    <source>
        <dbReference type="SAM" id="SignalP"/>
    </source>
</evidence>
<protein>
    <recommendedName>
        <fullName evidence="4">Secreted protein</fullName>
    </recommendedName>
</protein>
<organism evidence="2 3">
    <name type="scientific">Psychromicrobium silvestre</name>
    <dbReference type="NCBI Taxonomy" id="1645614"/>
    <lineage>
        <taxon>Bacteria</taxon>
        <taxon>Bacillati</taxon>
        <taxon>Actinomycetota</taxon>
        <taxon>Actinomycetes</taxon>
        <taxon>Micrococcales</taxon>
        <taxon>Micrococcaceae</taxon>
        <taxon>Psychromicrobium</taxon>
    </lineage>
</organism>
<name>A0A7Y9S4Y5_9MICC</name>
<dbReference type="RefSeq" id="WP_179388375.1">
    <property type="nucleotide sequence ID" value="NZ_JACBYQ010000001.1"/>
</dbReference>
<keyword evidence="3" id="KW-1185">Reference proteome</keyword>
<dbReference type="PROSITE" id="PS51257">
    <property type="entry name" value="PROKAR_LIPOPROTEIN"/>
    <property type="match status" value="1"/>
</dbReference>
<feature type="chain" id="PRO_5039204191" description="Secreted protein" evidence="1">
    <location>
        <begin position="23"/>
        <end position="168"/>
    </location>
</feature>
<reference evidence="2 3" key="1">
    <citation type="submission" date="2020-07" db="EMBL/GenBank/DDBJ databases">
        <title>Sequencing the genomes of 1000 actinobacteria strains.</title>
        <authorList>
            <person name="Klenk H.-P."/>
        </authorList>
    </citation>
    <scope>NUCLEOTIDE SEQUENCE [LARGE SCALE GENOMIC DNA]</scope>
    <source>
        <strain evidence="2 3">DSM 102047</strain>
    </source>
</reference>
<accession>A0A7Y9S4Y5</accession>
<sequence>MLKAAPGRLLILFLGVGALLTACTPAVEVAPAKDSADPACAPMMIALPDALADAPLRETSSQATAAWGNPSVVVLRCGVTPPPRTTTDTCVGVNGVDWVMKQKGDTWTLTTYGRQPATEILFSEKNVASSTILPQLAASVSKIPQTYKCVGPAETLPTGSSTGSSTNN</sequence>
<evidence type="ECO:0000313" key="2">
    <source>
        <dbReference type="EMBL" id="NYE94638.1"/>
    </source>
</evidence>
<evidence type="ECO:0000313" key="3">
    <source>
        <dbReference type="Proteomes" id="UP000521748"/>
    </source>
</evidence>
<dbReference type="Proteomes" id="UP000521748">
    <property type="component" value="Unassembled WGS sequence"/>
</dbReference>
<evidence type="ECO:0008006" key="4">
    <source>
        <dbReference type="Google" id="ProtNLM"/>
    </source>
</evidence>
<keyword evidence="1" id="KW-0732">Signal</keyword>
<dbReference type="EMBL" id="JACBYQ010000001">
    <property type="protein sequence ID" value="NYE94638.1"/>
    <property type="molecule type" value="Genomic_DNA"/>
</dbReference>
<dbReference type="InterPro" id="IPR021903">
    <property type="entry name" value="DUF3515"/>
</dbReference>